<reference evidence="4 5" key="1">
    <citation type="submission" date="2017-11" db="EMBL/GenBank/DDBJ databases">
        <title>Genome-resolved metagenomics identifies genetic mobility, metabolic interactions, and unexpected diversity in perchlorate-reducing communities.</title>
        <authorList>
            <person name="Barnum T.P."/>
            <person name="Figueroa I.A."/>
            <person name="Carlstrom C.I."/>
            <person name="Lucas L.N."/>
            <person name="Engelbrektson A.L."/>
            <person name="Coates J.D."/>
        </authorList>
    </citation>
    <scope>NUCLEOTIDE SEQUENCE [LARGE SCALE GENOMIC DNA]</scope>
    <source>
        <strain evidence="4">BM706</strain>
    </source>
</reference>
<evidence type="ECO:0000313" key="4">
    <source>
        <dbReference type="EMBL" id="PLX16024.1"/>
    </source>
</evidence>
<dbReference type="Proteomes" id="UP000234857">
    <property type="component" value="Unassembled WGS sequence"/>
</dbReference>
<evidence type="ECO:0000256" key="2">
    <source>
        <dbReference type="ARBA" id="ARBA00023027"/>
    </source>
</evidence>
<dbReference type="InterPro" id="IPR012408">
    <property type="entry name" value="Acetald_propionald_DH-rel"/>
</dbReference>
<comment type="caution">
    <text evidence="4">The sequence shown here is derived from an EMBL/GenBank/DDBJ whole genome shotgun (WGS) entry which is preliminary data.</text>
</comment>
<proteinExistence type="predicted"/>
<dbReference type="InterPro" id="IPR016163">
    <property type="entry name" value="Ald_DH_C"/>
</dbReference>
<protein>
    <submittedName>
        <fullName evidence="4">Aldehyde dehydrogenase EutE</fullName>
    </submittedName>
</protein>
<dbReference type="Gene3D" id="3.40.309.10">
    <property type="entry name" value="Aldehyde Dehydrogenase, Chain A, domain 2"/>
    <property type="match status" value="1"/>
</dbReference>
<dbReference type="CDD" id="cd07121">
    <property type="entry name" value="ALDH_EutE"/>
    <property type="match status" value="1"/>
</dbReference>
<dbReference type="InterPro" id="IPR016162">
    <property type="entry name" value="Ald_DH_N"/>
</dbReference>
<dbReference type="PIRSF" id="PIRSF036410">
    <property type="entry name" value="EutE_PduP"/>
    <property type="match status" value="1"/>
</dbReference>
<dbReference type="Gene3D" id="3.40.605.10">
    <property type="entry name" value="Aldehyde Dehydrogenase, Chain A, domain 1"/>
    <property type="match status" value="1"/>
</dbReference>
<dbReference type="InterPro" id="IPR015590">
    <property type="entry name" value="Aldehyde_DH_dom"/>
</dbReference>
<dbReference type="SUPFAM" id="SSF53720">
    <property type="entry name" value="ALDH-like"/>
    <property type="match status" value="1"/>
</dbReference>
<evidence type="ECO:0000313" key="5">
    <source>
        <dbReference type="Proteomes" id="UP000234857"/>
    </source>
</evidence>
<feature type="domain" description="Aldehyde dehydrogenase" evidence="3">
    <location>
        <begin position="47"/>
        <end position="308"/>
    </location>
</feature>
<name>A0A2N5ZBQ5_MUIH1</name>
<dbReference type="NCBIfam" id="NF011927">
    <property type="entry name" value="PRK15398.1"/>
    <property type="match status" value="1"/>
</dbReference>
<keyword evidence="2" id="KW-0520">NAD</keyword>
<keyword evidence="1" id="KW-0560">Oxidoreductase</keyword>
<dbReference type="AlphaFoldDB" id="A0A2N5ZBQ5"/>
<dbReference type="GO" id="GO:0008774">
    <property type="term" value="F:acetaldehyde dehydrogenase (acetylating) activity"/>
    <property type="evidence" value="ECO:0007669"/>
    <property type="project" value="InterPro"/>
</dbReference>
<organism evidence="4 5">
    <name type="scientific">Muiribacterium halophilum</name>
    <dbReference type="NCBI Taxonomy" id="2053465"/>
    <lineage>
        <taxon>Bacteria</taxon>
        <taxon>Candidatus Muiribacteriota</taxon>
        <taxon>Candidatus Muiribacteriia</taxon>
        <taxon>Candidatus Muiribacteriales</taxon>
        <taxon>Candidatus Muiribacteriaceae</taxon>
        <taxon>Candidatus Muiribacterium</taxon>
    </lineage>
</organism>
<sequence>MSISERDIKEIIEEVVKKVAVTDKYTSSSVMTPNIPSSNGATVGKGIFVSMEDAVNAAFYAQKDYVQVSVEKRKEIITAVRKKMLDYCEELSKEAVAESGIGRVPDRIQKTLLAINKTPGVEDIEPYAYTGDKGMTLVEAAPFGLIASITPTTNPVETIINNTISMISGGNSVVYNPHPRAKKVCCKAISLINEAIVSVGGPANLITTVESPTIETGTFMMKHPKVRLIVVTGGPGVVKAAFDCGKKVIAAGPGNPPVVVDETADIRQAAKDIVDGASFDNNVLCIAEKEVVAVKEIYRQLVDEMQKHGAYLLTEEGQKRLAGIILTQDGHVNSKFVGKDASYILKQIDINVSDDIRLIIAETDSKHPFAVEELLMPVIPIIRADNVDEAIEMAYELEHNHFHTAMMHSKNVENLHKMAKRSNVSIFVKNAPSYAGLGFNGEGPTTFTISSPTGEGITTARTFTRMRRCVLAGYFRIV</sequence>
<evidence type="ECO:0000259" key="3">
    <source>
        <dbReference type="Pfam" id="PF00171"/>
    </source>
</evidence>
<dbReference type="InterPro" id="IPR016161">
    <property type="entry name" value="Ald_DH/histidinol_DH"/>
</dbReference>
<accession>A0A2N5ZBQ5</accession>
<dbReference type="EMBL" id="PKTG01000123">
    <property type="protein sequence ID" value="PLX16024.1"/>
    <property type="molecule type" value="Genomic_DNA"/>
</dbReference>
<gene>
    <name evidence="4" type="ORF">C0601_11730</name>
</gene>
<evidence type="ECO:0000256" key="1">
    <source>
        <dbReference type="ARBA" id="ARBA00023002"/>
    </source>
</evidence>
<dbReference type="Pfam" id="PF00171">
    <property type="entry name" value="Aldedh"/>
    <property type="match status" value="1"/>
</dbReference>
<dbReference type="PANTHER" id="PTHR11699">
    <property type="entry name" value="ALDEHYDE DEHYDROGENASE-RELATED"/>
    <property type="match status" value="1"/>
</dbReference>